<evidence type="ECO:0000259" key="1">
    <source>
        <dbReference type="Pfam" id="PF13460"/>
    </source>
</evidence>
<dbReference type="Gene3D" id="3.40.50.720">
    <property type="entry name" value="NAD(P)-binding Rossmann-like Domain"/>
    <property type="match status" value="1"/>
</dbReference>
<sequence length="281" mass="30212">MTKAVGILGCGWLGTPLAVRLRQQGFPVRGTTTQPEKLPSLEALGIEAFRLVVGEKGIEGPVEAFLNGLHCLVVDIPPGLRADPESDFAARASTLQRALEETRVPHLVFVSSTSVFGQEQGEVSEADKAIPDSESGRQLLEAENLLLADPSRLTQVVRPGGLLGPDRHPVRVLSGREFRAGGNQRVNLIRREDLLEALMALISGAFPPGIYHAVYPEHPAKRAYYTREAHALGVPPPLYGGSPGPPTGKQVLSNRFAAHGVRFTHSIYSDDHGWHPAPGGD</sequence>
<feature type="domain" description="NAD(P)-binding" evidence="1">
    <location>
        <begin position="11"/>
        <end position="200"/>
    </location>
</feature>
<dbReference type="InterPro" id="IPR051783">
    <property type="entry name" value="NAD(P)-dependent_oxidoreduct"/>
</dbReference>
<dbReference type="PANTHER" id="PTHR48079">
    <property type="entry name" value="PROTEIN YEEZ"/>
    <property type="match status" value="1"/>
</dbReference>
<dbReference type="PANTHER" id="PTHR48079:SF6">
    <property type="entry name" value="NAD(P)-BINDING DOMAIN-CONTAINING PROTEIN-RELATED"/>
    <property type="match status" value="1"/>
</dbReference>
<gene>
    <name evidence="2" type="ORF">NG653_09635</name>
</gene>
<reference evidence="2 3" key="1">
    <citation type="submission" date="2022-06" db="EMBL/GenBank/DDBJ databases">
        <authorList>
            <person name="Xuan X."/>
        </authorList>
    </citation>
    <scope>NUCLEOTIDE SEQUENCE [LARGE SCALE GENOMIC DNA]</scope>
    <source>
        <strain evidence="2 3">2V75</strain>
    </source>
</reference>
<keyword evidence="3" id="KW-1185">Reference proteome</keyword>
<dbReference type="SUPFAM" id="SSF51735">
    <property type="entry name" value="NAD(P)-binding Rossmann-fold domains"/>
    <property type="match status" value="1"/>
</dbReference>
<dbReference type="InterPro" id="IPR036291">
    <property type="entry name" value="NAD(P)-bd_dom_sf"/>
</dbReference>
<evidence type="ECO:0000313" key="2">
    <source>
        <dbReference type="EMBL" id="MCO5725115.1"/>
    </source>
</evidence>
<evidence type="ECO:0000313" key="3">
    <source>
        <dbReference type="Proteomes" id="UP001206312"/>
    </source>
</evidence>
<accession>A0ABT1AZV2</accession>
<protein>
    <submittedName>
        <fullName evidence="2">NAD(P)H-binding protein</fullName>
    </submittedName>
</protein>
<dbReference type="RefSeq" id="WP_252741487.1">
    <property type="nucleotide sequence ID" value="NZ_JAMXIB010000006.1"/>
</dbReference>
<proteinExistence type="predicted"/>
<dbReference type="InterPro" id="IPR016040">
    <property type="entry name" value="NAD(P)-bd_dom"/>
</dbReference>
<dbReference type="Pfam" id="PF13460">
    <property type="entry name" value="NAD_binding_10"/>
    <property type="match status" value="1"/>
</dbReference>
<dbReference type="EMBL" id="JAMXIB010000006">
    <property type="protein sequence ID" value="MCO5725115.1"/>
    <property type="molecule type" value="Genomic_DNA"/>
</dbReference>
<dbReference type="Proteomes" id="UP001206312">
    <property type="component" value="Unassembled WGS sequence"/>
</dbReference>
<name>A0ABT1AZV2_9FLAO</name>
<comment type="caution">
    <text evidence="2">The sequence shown here is derived from an EMBL/GenBank/DDBJ whole genome shotgun (WGS) entry which is preliminary data.</text>
</comment>
<organism evidence="2 3">
    <name type="scientific">Robiginitalea marina</name>
    <dbReference type="NCBI Taxonomy" id="2954105"/>
    <lineage>
        <taxon>Bacteria</taxon>
        <taxon>Pseudomonadati</taxon>
        <taxon>Bacteroidota</taxon>
        <taxon>Flavobacteriia</taxon>
        <taxon>Flavobacteriales</taxon>
        <taxon>Flavobacteriaceae</taxon>
        <taxon>Robiginitalea</taxon>
    </lineage>
</organism>